<feature type="transmembrane region" description="Helical" evidence="1">
    <location>
        <begin position="356"/>
        <end position="382"/>
    </location>
</feature>
<feature type="transmembrane region" description="Helical" evidence="1">
    <location>
        <begin position="204"/>
        <end position="226"/>
    </location>
</feature>
<keyword evidence="1" id="KW-1133">Transmembrane helix</keyword>
<dbReference type="STRING" id="84135.GCA_001052115_00889"/>
<feature type="transmembrane region" description="Helical" evidence="1">
    <location>
        <begin position="276"/>
        <end position="295"/>
    </location>
</feature>
<dbReference type="Proteomes" id="UP000235670">
    <property type="component" value="Unassembled WGS sequence"/>
</dbReference>
<feature type="transmembrane region" description="Helical" evidence="1">
    <location>
        <begin position="62"/>
        <end position="81"/>
    </location>
</feature>
<dbReference type="PANTHER" id="PTHR34289:SF8">
    <property type="entry name" value="DUF819 DOMAIN-CONTAINING PROTEIN"/>
    <property type="match status" value="1"/>
</dbReference>
<gene>
    <name evidence="2" type="ORF">CJ218_07435</name>
</gene>
<evidence type="ECO:0000313" key="2">
    <source>
        <dbReference type="EMBL" id="PMC52026.1"/>
    </source>
</evidence>
<dbReference type="PANTHER" id="PTHR34289">
    <property type="entry name" value="PROTEIN, PUTATIVE (DUF819)-RELATED"/>
    <property type="match status" value="1"/>
</dbReference>
<comment type="caution">
    <text evidence="2">The sequence shown here is derived from an EMBL/GenBank/DDBJ whole genome shotgun (WGS) entry which is preliminary data.</text>
</comment>
<sequence>MIDKDNIWALWAIIIFIATLSIYLEGKYKWAAKVSGAIIGLVIAATLSNLKVIPLESPVYDSIWGYVVPIAVAMLLFQCDLRKIWQDSGRMTIIFLISSVGTIIGAAIGYLALHNFIPVLNKIAGMMTGSYIGGGVNFVAVSSAFEVPGDLISAATVSDNLLMVLYFFVLILIPNITFFKKYFKTSYSNDVEIKEQSSSSKATVGVTDIAFTFATAVVIVAISFTLSKYIGNLGDSSLITFISNKYLLVTTLTVGFASIFPKYFNSFNGANEIGTFLIYIFFVVIGIPASIEAIIEKSPLLLLFCGIMVLINMLVTFIAAKIFGFTLEEAILASNANIGGPTTAAAMAISKGWQKLVAPSMLVGTLGYIIGTYIGILIGQYLG</sequence>
<evidence type="ECO:0000313" key="3">
    <source>
        <dbReference type="Proteomes" id="UP000235670"/>
    </source>
</evidence>
<feature type="transmembrane region" description="Helical" evidence="1">
    <location>
        <begin position="161"/>
        <end position="183"/>
    </location>
</feature>
<accession>A0A2N6SDN7</accession>
<reference evidence="2 3" key="1">
    <citation type="submission" date="2017-09" db="EMBL/GenBank/DDBJ databases">
        <title>Bacterial strain isolated from the female urinary microbiota.</title>
        <authorList>
            <person name="Thomas-White K."/>
            <person name="Kumar N."/>
            <person name="Forster S."/>
            <person name="Putonti C."/>
            <person name="Lawley T."/>
            <person name="Wolfe A.J."/>
        </authorList>
    </citation>
    <scope>NUCLEOTIDE SEQUENCE [LARGE SCALE GENOMIC DNA]</scope>
    <source>
        <strain evidence="2 3">UMB0186</strain>
    </source>
</reference>
<dbReference type="InterPro" id="IPR008537">
    <property type="entry name" value="DUF819"/>
</dbReference>
<feature type="transmembrane region" description="Helical" evidence="1">
    <location>
        <begin position="301"/>
        <end position="320"/>
    </location>
</feature>
<dbReference type="EMBL" id="PNGT01000008">
    <property type="protein sequence ID" value="PMC52026.1"/>
    <property type="molecule type" value="Genomic_DNA"/>
</dbReference>
<keyword evidence="1" id="KW-0812">Transmembrane</keyword>
<feature type="transmembrane region" description="Helical" evidence="1">
    <location>
        <begin position="93"/>
        <end position="113"/>
    </location>
</feature>
<dbReference type="RefSeq" id="WP_031552107.1">
    <property type="nucleotide sequence ID" value="NZ_JAAXPT010000005.1"/>
</dbReference>
<evidence type="ECO:0000256" key="1">
    <source>
        <dbReference type="SAM" id="Phobius"/>
    </source>
</evidence>
<feature type="transmembrane region" description="Helical" evidence="1">
    <location>
        <begin position="6"/>
        <end position="24"/>
    </location>
</feature>
<dbReference type="Pfam" id="PF05684">
    <property type="entry name" value="DUF819"/>
    <property type="match status" value="1"/>
</dbReference>
<protein>
    <submittedName>
        <fullName evidence="2">DUF819 domain-containing protein</fullName>
    </submittedName>
</protein>
<proteinExistence type="predicted"/>
<name>A0A2N6SDN7_9BACL</name>
<dbReference type="AlphaFoldDB" id="A0A2N6SDN7"/>
<feature type="transmembrane region" description="Helical" evidence="1">
    <location>
        <begin position="246"/>
        <end position="264"/>
    </location>
</feature>
<organism evidence="2 3">
    <name type="scientific">Gemella sanguinis</name>
    <dbReference type="NCBI Taxonomy" id="84135"/>
    <lineage>
        <taxon>Bacteria</taxon>
        <taxon>Bacillati</taxon>
        <taxon>Bacillota</taxon>
        <taxon>Bacilli</taxon>
        <taxon>Bacillales</taxon>
        <taxon>Gemellaceae</taxon>
        <taxon>Gemella</taxon>
    </lineage>
</organism>
<dbReference type="OrthoDB" id="653763at2"/>
<keyword evidence="1" id="KW-0472">Membrane</keyword>